<name>F2KRL3_ARCVS</name>
<keyword evidence="3" id="KW-1185">Reference proteome</keyword>
<dbReference type="EMBL" id="CP002588">
    <property type="protein sequence ID" value="AEA46778.1"/>
    <property type="molecule type" value="Genomic_DNA"/>
</dbReference>
<accession>F2KRL3</accession>
<dbReference type="HOGENOM" id="CLU_2930007_0_0_2"/>
<evidence type="ECO:0000313" key="3">
    <source>
        <dbReference type="Proteomes" id="UP000008136"/>
    </source>
</evidence>
<reference evidence="2 3" key="1">
    <citation type="submission" date="2011-03" db="EMBL/GenBank/DDBJ databases">
        <title>The complete genome of Archaeoglobus veneficus SNP6.</title>
        <authorList>
            <consortium name="US DOE Joint Genome Institute (JGI-PGF)"/>
            <person name="Lucas S."/>
            <person name="Copeland A."/>
            <person name="Lapidus A."/>
            <person name="Bruce D."/>
            <person name="Goodwin L."/>
            <person name="Pitluck S."/>
            <person name="Kyrpides N."/>
            <person name="Mavromatis K."/>
            <person name="Pagani I."/>
            <person name="Ivanova N."/>
            <person name="Mikhailova N."/>
            <person name="Lu M."/>
            <person name="Detter J.C."/>
            <person name="Tapia R."/>
            <person name="Han C."/>
            <person name="Land M."/>
            <person name="Hauser L."/>
            <person name="Markowitz V."/>
            <person name="Cheng J.-F."/>
            <person name="Hugenholtz P."/>
            <person name="Woyke T."/>
            <person name="Wu D."/>
            <person name="Spring S."/>
            <person name="Brambilla E."/>
            <person name="Klenk H.-P."/>
            <person name="Eisen J.A."/>
        </authorList>
    </citation>
    <scope>NUCLEOTIDE SEQUENCE [LARGE SCALE GENOMIC DNA]</scope>
    <source>
        <strain>SNP6</strain>
    </source>
</reference>
<protein>
    <submittedName>
        <fullName evidence="2">Uncharacterized protein</fullName>
    </submittedName>
</protein>
<keyword evidence="1" id="KW-1133">Transmembrane helix</keyword>
<sequence>MVGVSTVVHALQAVLSPIGIWASVEIGYIMGIGVFVLIGLLELVEVIAQVVKFKTAQGYE</sequence>
<feature type="transmembrane region" description="Helical" evidence="1">
    <location>
        <begin position="20"/>
        <end position="44"/>
    </location>
</feature>
<dbReference type="GeneID" id="10393863"/>
<dbReference type="AlphaFoldDB" id="F2KRL3"/>
<dbReference type="Proteomes" id="UP000008136">
    <property type="component" value="Chromosome"/>
</dbReference>
<proteinExistence type="predicted"/>
<dbReference type="KEGG" id="ave:Arcve_0761"/>
<dbReference type="RefSeq" id="WP_013683450.1">
    <property type="nucleotide sequence ID" value="NC_015320.1"/>
</dbReference>
<keyword evidence="1" id="KW-0472">Membrane</keyword>
<gene>
    <name evidence="2" type="ordered locus">Arcve_0761</name>
</gene>
<organism evidence="2 3">
    <name type="scientific">Archaeoglobus veneficus (strain DSM 11195 / SNP6)</name>
    <dbReference type="NCBI Taxonomy" id="693661"/>
    <lineage>
        <taxon>Archaea</taxon>
        <taxon>Methanobacteriati</taxon>
        <taxon>Methanobacteriota</taxon>
        <taxon>Archaeoglobi</taxon>
        <taxon>Archaeoglobales</taxon>
        <taxon>Archaeoglobaceae</taxon>
        <taxon>Archaeoglobus</taxon>
    </lineage>
</organism>
<keyword evidence="1" id="KW-0812">Transmembrane</keyword>
<evidence type="ECO:0000256" key="1">
    <source>
        <dbReference type="SAM" id="Phobius"/>
    </source>
</evidence>
<evidence type="ECO:0000313" key="2">
    <source>
        <dbReference type="EMBL" id="AEA46778.1"/>
    </source>
</evidence>